<gene>
    <name evidence="1" type="ORF">METZ01_LOCUS208134</name>
</gene>
<evidence type="ECO:0008006" key="2">
    <source>
        <dbReference type="Google" id="ProtNLM"/>
    </source>
</evidence>
<reference evidence="1" key="1">
    <citation type="submission" date="2018-05" db="EMBL/GenBank/DDBJ databases">
        <authorList>
            <person name="Lanie J.A."/>
            <person name="Ng W.-L."/>
            <person name="Kazmierczak K.M."/>
            <person name="Andrzejewski T.M."/>
            <person name="Davidsen T.M."/>
            <person name="Wayne K.J."/>
            <person name="Tettelin H."/>
            <person name="Glass J.I."/>
            <person name="Rusch D."/>
            <person name="Podicherti R."/>
            <person name="Tsui H.-C.T."/>
            <person name="Winkler M.E."/>
        </authorList>
    </citation>
    <scope>NUCLEOTIDE SEQUENCE</scope>
</reference>
<dbReference type="Pfam" id="PF08811">
    <property type="entry name" value="DUF1800"/>
    <property type="match status" value="1"/>
</dbReference>
<name>A0A382EX09_9ZZZZ</name>
<dbReference type="EMBL" id="UINC01046808">
    <property type="protein sequence ID" value="SVB55280.1"/>
    <property type="molecule type" value="Genomic_DNA"/>
</dbReference>
<dbReference type="AlphaFoldDB" id="A0A382EX09"/>
<organism evidence="1">
    <name type="scientific">marine metagenome</name>
    <dbReference type="NCBI Taxonomy" id="408172"/>
    <lineage>
        <taxon>unclassified sequences</taxon>
        <taxon>metagenomes</taxon>
        <taxon>ecological metagenomes</taxon>
    </lineage>
</organism>
<protein>
    <recommendedName>
        <fullName evidence="2">DUF1800 domain-containing protein</fullName>
    </recommendedName>
</protein>
<dbReference type="InterPro" id="IPR014917">
    <property type="entry name" value="DUF1800"/>
</dbReference>
<sequence length="281" mass="32553">WSIGNTEYMVLRSDRDSDMPYGRIAWHFEFKDDDHDYGEKTFLGQTGNFDGVDIVEIICDQEATANYIARHMYNFFVRDEVAIPSWNEIPAIDEEAIEILKESYFQNNHSMKEMLRTLFNSYFFKDEMTWYQRMKSPAELVAGVLRLSGQLDRPRRDIIEHTMKMTFMGQHLTNPPSVEGWHEGEEWIETGALVERVNFATEQLGNLKMPGVAAMVDDVLSMAVDEKNILELCLNQMGSLEVKEPIRIVLQETVKKSGEIDRSTIEDLFRVIAASPEYQRC</sequence>
<proteinExistence type="predicted"/>
<accession>A0A382EX09</accession>
<evidence type="ECO:0000313" key="1">
    <source>
        <dbReference type="EMBL" id="SVB55280.1"/>
    </source>
</evidence>
<feature type="non-terminal residue" evidence="1">
    <location>
        <position position="1"/>
    </location>
</feature>